<dbReference type="GeneID" id="85450699"/>
<feature type="transmembrane region" description="Helical" evidence="2">
    <location>
        <begin position="30"/>
        <end position="59"/>
    </location>
</feature>
<comment type="caution">
    <text evidence="3">The sequence shown here is derived from an EMBL/GenBank/DDBJ whole genome shotgun (WGS) entry which is preliminary data.</text>
</comment>
<name>A0AAJ0AFF7_9PEZI</name>
<organism evidence="3 4">
    <name type="scientific">Colletotrichum godetiae</name>
    <dbReference type="NCBI Taxonomy" id="1209918"/>
    <lineage>
        <taxon>Eukaryota</taxon>
        <taxon>Fungi</taxon>
        <taxon>Dikarya</taxon>
        <taxon>Ascomycota</taxon>
        <taxon>Pezizomycotina</taxon>
        <taxon>Sordariomycetes</taxon>
        <taxon>Hypocreomycetidae</taxon>
        <taxon>Glomerellales</taxon>
        <taxon>Glomerellaceae</taxon>
        <taxon>Colletotrichum</taxon>
        <taxon>Colletotrichum acutatum species complex</taxon>
    </lineage>
</organism>
<keyword evidence="2" id="KW-0472">Membrane</keyword>
<evidence type="ECO:0000256" key="1">
    <source>
        <dbReference type="SAM" id="MobiDB-lite"/>
    </source>
</evidence>
<protein>
    <submittedName>
        <fullName evidence="3">Uncharacterized protein</fullName>
    </submittedName>
</protein>
<feature type="compositionally biased region" description="Polar residues" evidence="1">
    <location>
        <begin position="103"/>
        <end position="113"/>
    </location>
</feature>
<evidence type="ECO:0000313" key="3">
    <source>
        <dbReference type="EMBL" id="KAK1672912.1"/>
    </source>
</evidence>
<reference evidence="3" key="1">
    <citation type="submission" date="2021-06" db="EMBL/GenBank/DDBJ databases">
        <title>Comparative genomics, transcriptomics and evolutionary studies reveal genomic signatures of adaptation to plant cell wall in hemibiotrophic fungi.</title>
        <authorList>
            <consortium name="DOE Joint Genome Institute"/>
            <person name="Baroncelli R."/>
            <person name="Diaz J.F."/>
            <person name="Benocci T."/>
            <person name="Peng M."/>
            <person name="Battaglia E."/>
            <person name="Haridas S."/>
            <person name="Andreopoulos W."/>
            <person name="Labutti K."/>
            <person name="Pangilinan J."/>
            <person name="Floch G.L."/>
            <person name="Makela M.R."/>
            <person name="Henrissat B."/>
            <person name="Grigoriev I.V."/>
            <person name="Crouch J.A."/>
            <person name="De Vries R.P."/>
            <person name="Sukno S.A."/>
            <person name="Thon M.R."/>
        </authorList>
    </citation>
    <scope>NUCLEOTIDE SEQUENCE</scope>
    <source>
        <strain evidence="3">CBS 193.32</strain>
    </source>
</reference>
<feature type="region of interest" description="Disordered" evidence="1">
    <location>
        <begin position="69"/>
        <end position="135"/>
    </location>
</feature>
<dbReference type="RefSeq" id="XP_060426915.1">
    <property type="nucleotide sequence ID" value="XM_060566173.1"/>
</dbReference>
<dbReference type="AlphaFoldDB" id="A0AAJ0AFF7"/>
<dbReference type="Proteomes" id="UP001224890">
    <property type="component" value="Unassembled WGS sequence"/>
</dbReference>
<proteinExistence type="predicted"/>
<evidence type="ECO:0000256" key="2">
    <source>
        <dbReference type="SAM" id="Phobius"/>
    </source>
</evidence>
<keyword evidence="2" id="KW-0812">Transmembrane</keyword>
<keyword evidence="2" id="KW-1133">Transmembrane helix</keyword>
<keyword evidence="4" id="KW-1185">Reference proteome</keyword>
<dbReference type="EMBL" id="JAHMHR010000034">
    <property type="protein sequence ID" value="KAK1672912.1"/>
    <property type="molecule type" value="Genomic_DNA"/>
</dbReference>
<evidence type="ECO:0000313" key="4">
    <source>
        <dbReference type="Proteomes" id="UP001224890"/>
    </source>
</evidence>
<gene>
    <name evidence="3" type="ORF">BDP55DRAFT_234880</name>
</gene>
<accession>A0AAJ0AFF7</accession>
<sequence length="135" mass="15001">MNSHAQTVSWYDTMMTYSLLHSDYPTIVRYISGAFIALGFCFFGPILLLIGVDIAIYIYRICWSRPWNQNQNQDQTSSREPRHLSQQQKAQPPPPPPPLEVSGGTTAVPSTVADSARRRIHHPSESGAGHSSFSG</sequence>